<sequence>MPPRFQRLRARWHSRHSRLIQALLLIYSALPQGRRVHNKPNRQKAICMLLHRERPVQGFRASFRAAHQPLALESSASSPSSQPTRNALPVPGATVGIAFCFVPAFRASEEADELCEVGWTLGFSDQHLADVAPKSLQGLVVAVCSNEALAAYLHVAPLKLNGFSTGALHFQRAVSKSLSCLVAPMAP</sequence>
<feature type="signal peptide" evidence="1">
    <location>
        <begin position="1"/>
        <end position="31"/>
    </location>
</feature>
<keyword evidence="3" id="KW-1185">Reference proteome</keyword>
<accession>A0A812N2Z4</accession>
<protein>
    <submittedName>
        <fullName evidence="2">Uncharacterized protein</fullName>
    </submittedName>
</protein>
<dbReference type="AlphaFoldDB" id="A0A812N2Z4"/>
<evidence type="ECO:0000313" key="2">
    <source>
        <dbReference type="EMBL" id="CAE7273948.1"/>
    </source>
</evidence>
<comment type="caution">
    <text evidence="2">The sequence shown here is derived from an EMBL/GenBank/DDBJ whole genome shotgun (WGS) entry which is preliminary data.</text>
</comment>
<evidence type="ECO:0000256" key="1">
    <source>
        <dbReference type="SAM" id="SignalP"/>
    </source>
</evidence>
<proteinExistence type="predicted"/>
<name>A0A812N2Z4_9DINO</name>
<keyword evidence="1" id="KW-0732">Signal</keyword>
<gene>
    <name evidence="2" type="ORF">SNAT2548_LOCUS14533</name>
</gene>
<dbReference type="Proteomes" id="UP000604046">
    <property type="component" value="Unassembled WGS sequence"/>
</dbReference>
<dbReference type="EMBL" id="CAJNDS010001713">
    <property type="protein sequence ID" value="CAE7273948.1"/>
    <property type="molecule type" value="Genomic_DNA"/>
</dbReference>
<reference evidence="2" key="1">
    <citation type="submission" date="2021-02" db="EMBL/GenBank/DDBJ databases">
        <authorList>
            <person name="Dougan E. K."/>
            <person name="Rhodes N."/>
            <person name="Thang M."/>
            <person name="Chan C."/>
        </authorList>
    </citation>
    <scope>NUCLEOTIDE SEQUENCE</scope>
</reference>
<organism evidence="2 3">
    <name type="scientific">Symbiodinium natans</name>
    <dbReference type="NCBI Taxonomy" id="878477"/>
    <lineage>
        <taxon>Eukaryota</taxon>
        <taxon>Sar</taxon>
        <taxon>Alveolata</taxon>
        <taxon>Dinophyceae</taxon>
        <taxon>Suessiales</taxon>
        <taxon>Symbiodiniaceae</taxon>
        <taxon>Symbiodinium</taxon>
    </lineage>
</organism>
<feature type="chain" id="PRO_5032956474" evidence="1">
    <location>
        <begin position="32"/>
        <end position="187"/>
    </location>
</feature>
<evidence type="ECO:0000313" key="3">
    <source>
        <dbReference type="Proteomes" id="UP000604046"/>
    </source>
</evidence>